<dbReference type="Proteomes" id="UP000179095">
    <property type="component" value="Unassembled WGS sequence"/>
</dbReference>
<protein>
    <recommendedName>
        <fullName evidence="3">DUF5723 domain-containing protein</fullName>
    </recommendedName>
</protein>
<organism evidence="1 2">
    <name type="scientific">candidate division WOR-1 bacterium RIFCSPLOWO2_12_FULL_45_9</name>
    <dbReference type="NCBI Taxonomy" id="1802568"/>
    <lineage>
        <taxon>Bacteria</taxon>
        <taxon>Bacillati</taxon>
        <taxon>Saganbacteria</taxon>
    </lineage>
</organism>
<proteinExistence type="predicted"/>
<name>A0A1F4RNC2_UNCSA</name>
<evidence type="ECO:0008006" key="3">
    <source>
        <dbReference type="Google" id="ProtNLM"/>
    </source>
</evidence>
<accession>A0A1F4RNC2</accession>
<gene>
    <name evidence="1" type="ORF">A3F86_00820</name>
</gene>
<evidence type="ECO:0000313" key="2">
    <source>
        <dbReference type="Proteomes" id="UP000179095"/>
    </source>
</evidence>
<dbReference type="STRING" id="1802568.A3F86_00820"/>
<reference evidence="1 2" key="1">
    <citation type="journal article" date="2016" name="Nat. Commun.">
        <title>Thousands of microbial genomes shed light on interconnected biogeochemical processes in an aquifer system.</title>
        <authorList>
            <person name="Anantharaman K."/>
            <person name="Brown C.T."/>
            <person name="Hug L.A."/>
            <person name="Sharon I."/>
            <person name="Castelle C.J."/>
            <person name="Probst A.J."/>
            <person name="Thomas B.C."/>
            <person name="Singh A."/>
            <person name="Wilkins M.J."/>
            <person name="Karaoz U."/>
            <person name="Brodie E.L."/>
            <person name="Williams K.H."/>
            <person name="Hubbard S.S."/>
            <person name="Banfield J.F."/>
        </authorList>
    </citation>
    <scope>NUCLEOTIDE SEQUENCE [LARGE SCALE GENOMIC DNA]</scope>
</reference>
<evidence type="ECO:0000313" key="1">
    <source>
        <dbReference type="EMBL" id="OGC09715.1"/>
    </source>
</evidence>
<comment type="caution">
    <text evidence="1">The sequence shown here is derived from an EMBL/GenBank/DDBJ whole genome shotgun (WGS) entry which is preliminary data.</text>
</comment>
<dbReference type="AlphaFoldDB" id="A0A1F4RNC2"/>
<dbReference type="EMBL" id="METQ01000017">
    <property type="protein sequence ID" value="OGC09715.1"/>
    <property type="molecule type" value="Genomic_DNA"/>
</dbReference>
<sequence length="636" mass="68705">MCLLKRLVVIIIAVFSLTIVVHADFDFPYGSVKIKVPPSENPFPGFGSYYSTIAKGMKSILWNPASLGKLGLTEASLATISPSDTYGYSRTMALSETSGTLEGGASLALLFRPPAEIGSGISTTDINVTVHADYATSSTGINFSSALKVNDQVAIGFTSNNPLELDLNLAGSFPITVRTAIDLKGQTVGGMEIANDGKLKYTFGSGATITTYESTQPIWDGFLTQEVTVPFTNLSELRNNISIQSPYTGTLAGNFGQLCLVINMVPIYATANIQNDVRTVVNSDTDDGFLYTPNFDTSNQTELASWINDSDNYGSAAGYQRKVIKLPARETIATAKYKGDYTASTARFDIGAIFDVNNWLTVGLNLENASGSSLNFKGTGRSAYVTYREINTEDAGDVAELIQPGGKSAFDLFTDTWVSTTEAGGNSLFLEAEKNYALPKKIRFGIAFKKPFLIAVDFEQNQVPIKYMTTENNLPVEITISKINFMKIGTEMRIFALPVWLRGGTTLMSKPEISSLSAGAQSSLDKVFQYGFLPLNFDLGLETNAWDVIINTAFGINAQSLISSMQLDTGNMGLNKLVYYDITLGKDAWQISYLAEVDPTGTASAYGTKTVPAGTSKSFAAADIKFVQTLGLTYRF</sequence>